<reference evidence="1" key="1">
    <citation type="submission" date="2018-02" db="EMBL/GenBank/DDBJ databases">
        <title>Rhizophora mucronata_Transcriptome.</title>
        <authorList>
            <person name="Meera S.P."/>
            <person name="Sreeshan A."/>
            <person name="Augustine A."/>
        </authorList>
    </citation>
    <scope>NUCLEOTIDE SEQUENCE</scope>
    <source>
        <tissue evidence="1">Leaf</tissue>
    </source>
</reference>
<dbReference type="EMBL" id="GGEC01023693">
    <property type="protein sequence ID" value="MBX04177.1"/>
    <property type="molecule type" value="Transcribed_RNA"/>
</dbReference>
<accession>A0A2P2KET5</accession>
<evidence type="ECO:0000313" key="1">
    <source>
        <dbReference type="EMBL" id="MBX04177.1"/>
    </source>
</evidence>
<proteinExistence type="predicted"/>
<organism evidence="1">
    <name type="scientific">Rhizophora mucronata</name>
    <name type="common">Asiatic mangrove</name>
    <dbReference type="NCBI Taxonomy" id="61149"/>
    <lineage>
        <taxon>Eukaryota</taxon>
        <taxon>Viridiplantae</taxon>
        <taxon>Streptophyta</taxon>
        <taxon>Embryophyta</taxon>
        <taxon>Tracheophyta</taxon>
        <taxon>Spermatophyta</taxon>
        <taxon>Magnoliopsida</taxon>
        <taxon>eudicotyledons</taxon>
        <taxon>Gunneridae</taxon>
        <taxon>Pentapetalae</taxon>
        <taxon>rosids</taxon>
        <taxon>fabids</taxon>
        <taxon>Malpighiales</taxon>
        <taxon>Rhizophoraceae</taxon>
        <taxon>Rhizophora</taxon>
    </lineage>
</organism>
<dbReference type="AlphaFoldDB" id="A0A2P2KET5"/>
<protein>
    <submittedName>
        <fullName evidence="1">Transcription factor bHLH49-like isoform X3</fullName>
    </submittedName>
</protein>
<name>A0A2P2KET5_RHIMU</name>
<sequence length="24" mass="2981">MGTERSPNYFRMAIHPWERSWNKS</sequence>